<dbReference type="Proteomes" id="UP000664534">
    <property type="component" value="Unassembled WGS sequence"/>
</dbReference>
<name>A0A8H3INB8_9LECA</name>
<evidence type="ECO:0000313" key="4">
    <source>
        <dbReference type="Proteomes" id="UP000664534"/>
    </source>
</evidence>
<evidence type="ECO:0000256" key="2">
    <source>
        <dbReference type="SAM" id="Phobius"/>
    </source>
</evidence>
<reference evidence="3" key="1">
    <citation type="submission" date="2021-03" db="EMBL/GenBank/DDBJ databases">
        <authorList>
            <person name="Tagirdzhanova G."/>
        </authorList>
    </citation>
    <scope>NUCLEOTIDE SEQUENCE</scope>
</reference>
<keyword evidence="4" id="KW-1185">Reference proteome</keyword>
<feature type="region of interest" description="Disordered" evidence="1">
    <location>
        <begin position="300"/>
        <end position="333"/>
    </location>
</feature>
<proteinExistence type="predicted"/>
<feature type="transmembrane region" description="Helical" evidence="2">
    <location>
        <begin position="254"/>
        <end position="273"/>
    </location>
</feature>
<gene>
    <name evidence="3" type="ORF">IMSHALPRED_004787</name>
</gene>
<protein>
    <submittedName>
        <fullName evidence="3">Uncharacterized protein</fullName>
    </submittedName>
</protein>
<feature type="compositionally biased region" description="Polar residues" evidence="1">
    <location>
        <begin position="49"/>
        <end position="58"/>
    </location>
</feature>
<keyword evidence="2" id="KW-0812">Transmembrane</keyword>
<accession>A0A8H3INB8</accession>
<evidence type="ECO:0000256" key="1">
    <source>
        <dbReference type="SAM" id="MobiDB-lite"/>
    </source>
</evidence>
<dbReference type="AlphaFoldDB" id="A0A8H3INB8"/>
<dbReference type="OrthoDB" id="5419542at2759"/>
<feature type="region of interest" description="Disordered" evidence="1">
    <location>
        <begin position="1"/>
        <end position="110"/>
    </location>
</feature>
<comment type="caution">
    <text evidence="3">The sequence shown here is derived from an EMBL/GenBank/DDBJ whole genome shotgun (WGS) entry which is preliminary data.</text>
</comment>
<feature type="compositionally biased region" description="Polar residues" evidence="1">
    <location>
        <begin position="15"/>
        <end position="24"/>
    </location>
</feature>
<keyword evidence="2" id="KW-0472">Membrane</keyword>
<dbReference type="EMBL" id="CAJPDT010000024">
    <property type="protein sequence ID" value="CAF9919989.1"/>
    <property type="molecule type" value="Genomic_DNA"/>
</dbReference>
<feature type="compositionally biased region" description="Basic and acidic residues" evidence="1">
    <location>
        <begin position="89"/>
        <end position="110"/>
    </location>
</feature>
<evidence type="ECO:0000313" key="3">
    <source>
        <dbReference type="EMBL" id="CAF9919989.1"/>
    </source>
</evidence>
<keyword evidence="2" id="KW-1133">Transmembrane helix</keyword>
<sequence>MIRPTAPTNPPQLSTPPRSTTFPAKQTHKHHIPPHRVHHHHHHHRDHSSVPQSATLPTTPSPFGDFLSKTTSRIDGSKTPPGGPLPQPGEKERVKESQESASENSKETWKEVARLRSRRNAADEDLRTRLATLSTLSTTTTRRLDYAYYSLLSSLSSLTAAVSAVSSLAAQTSSLHTHFTSTSSALASEATAQMASSNDAFEAQARRISVLELRMRKGREKVGRLGERLDGVREKVERSSLRDRQSRRTRGRRLKMLWCSLGFMVALFLILAATRQWRRDERATGDDVVHLGNRTEEVAGRRQEEWRRGRERRGDDGGWRPDAKASVRVEDTAARSSAVDADATLRLFDEL</sequence>
<organism evidence="3 4">
    <name type="scientific">Imshaugia aleurites</name>
    <dbReference type="NCBI Taxonomy" id="172621"/>
    <lineage>
        <taxon>Eukaryota</taxon>
        <taxon>Fungi</taxon>
        <taxon>Dikarya</taxon>
        <taxon>Ascomycota</taxon>
        <taxon>Pezizomycotina</taxon>
        <taxon>Lecanoromycetes</taxon>
        <taxon>OSLEUM clade</taxon>
        <taxon>Lecanoromycetidae</taxon>
        <taxon>Lecanorales</taxon>
        <taxon>Lecanorineae</taxon>
        <taxon>Parmeliaceae</taxon>
        <taxon>Imshaugia</taxon>
    </lineage>
</organism>
<feature type="compositionally biased region" description="Basic residues" evidence="1">
    <location>
        <begin position="26"/>
        <end position="46"/>
    </location>
</feature>